<dbReference type="SUPFAM" id="SSF51735">
    <property type="entry name" value="NAD(P)-binding Rossmann-fold domains"/>
    <property type="match status" value="1"/>
</dbReference>
<comment type="caution">
    <text evidence="1">The sequence shown here is derived from an EMBL/GenBank/DDBJ whole genome shotgun (WGS) entry which is preliminary data.</text>
</comment>
<proteinExistence type="predicted"/>
<keyword evidence="2" id="KW-1185">Reference proteome</keyword>
<dbReference type="Proteomes" id="UP000635606">
    <property type="component" value="Unassembled WGS sequence"/>
</dbReference>
<reference evidence="1" key="1">
    <citation type="submission" date="2021-01" db="EMBL/GenBank/DDBJ databases">
        <title>Whole genome shotgun sequence of Virgisporangium ochraceum NBRC 16418.</title>
        <authorList>
            <person name="Komaki H."/>
            <person name="Tamura T."/>
        </authorList>
    </citation>
    <scope>NUCLEOTIDE SEQUENCE</scope>
    <source>
        <strain evidence="1">NBRC 16418</strain>
    </source>
</reference>
<dbReference type="Gene3D" id="3.40.50.720">
    <property type="entry name" value="NAD(P)-binding Rossmann-like Domain"/>
    <property type="match status" value="1"/>
</dbReference>
<evidence type="ECO:0000313" key="2">
    <source>
        <dbReference type="Proteomes" id="UP000635606"/>
    </source>
</evidence>
<dbReference type="RefSeq" id="WP_203930593.1">
    <property type="nucleotide sequence ID" value="NZ_BOPH01000082.1"/>
</dbReference>
<name>A0A8J3ZV07_9ACTN</name>
<evidence type="ECO:0000313" key="1">
    <source>
        <dbReference type="EMBL" id="GIJ70697.1"/>
    </source>
</evidence>
<dbReference type="InterPro" id="IPR036291">
    <property type="entry name" value="NAD(P)-bd_dom_sf"/>
</dbReference>
<dbReference type="AlphaFoldDB" id="A0A8J3ZV07"/>
<accession>A0A8J3ZV07</accession>
<organism evidence="1 2">
    <name type="scientific">Virgisporangium ochraceum</name>
    <dbReference type="NCBI Taxonomy" id="65505"/>
    <lineage>
        <taxon>Bacteria</taxon>
        <taxon>Bacillati</taxon>
        <taxon>Actinomycetota</taxon>
        <taxon>Actinomycetes</taxon>
        <taxon>Micromonosporales</taxon>
        <taxon>Micromonosporaceae</taxon>
        <taxon>Virgisporangium</taxon>
    </lineage>
</organism>
<gene>
    <name evidence="1" type="ORF">Voc01_056140</name>
</gene>
<sequence>MPYLRSQPPGFVFLAHPRDVKDLYNVRGSSVVAQHSSSEEEFRDKMLTMPPTITGEITFGFDVLRGEFLAVLCLPDTILYSRGREQIDLAVQVAHSRGARVLGLGALTAPATRGGLTLVPKLPRGMTVTTGNAYTAAVARRNVIEASEATGMGDSATVAVVGCTGSVGVAASRLLDREGFRLVLIGRSQTRVRKELADIVPRARVSGTIGDVGQADIILLLTGDPSAYVTPDLVKPGAVVLDLAHPLNIQHEDYPSFRQRDVRVAQGGLARIPGYHLTTDLRLPDRHSALACLAETYLFAKEGITEHSVGHASADFAVQMEAVAARHGVSPRPLDLDMNARAAR</sequence>
<dbReference type="EMBL" id="BOPH01000082">
    <property type="protein sequence ID" value="GIJ70697.1"/>
    <property type="molecule type" value="Genomic_DNA"/>
</dbReference>
<protein>
    <submittedName>
        <fullName evidence="1">Shikimate 5-dehydrogenase</fullName>
    </submittedName>
</protein>